<dbReference type="SUPFAM" id="SSF53756">
    <property type="entry name" value="UDP-Glycosyltransferase/glycogen phosphorylase"/>
    <property type="match status" value="1"/>
</dbReference>
<feature type="domain" description="Glycosyltransferase subfamily 4-like N-terminal" evidence="1">
    <location>
        <begin position="12"/>
        <end position="81"/>
    </location>
</feature>
<evidence type="ECO:0000313" key="3">
    <source>
        <dbReference type="Proteomes" id="UP000248662"/>
    </source>
</evidence>
<name>A0A3F3MI69_ACIBA</name>
<dbReference type="EMBL" id="QKWF01000343">
    <property type="protein sequence ID" value="PZM07177.1"/>
    <property type="molecule type" value="Genomic_DNA"/>
</dbReference>
<dbReference type="Proteomes" id="UP000248662">
    <property type="component" value="Unassembled WGS sequence"/>
</dbReference>
<dbReference type="RefSeq" id="WP_146239086.1">
    <property type="nucleotide sequence ID" value="NZ_QKWF01000343.1"/>
</dbReference>
<dbReference type="Gene3D" id="3.40.50.2000">
    <property type="entry name" value="Glycogen Phosphorylase B"/>
    <property type="match status" value="1"/>
</dbReference>
<protein>
    <recommendedName>
        <fullName evidence="1">Glycosyltransferase subfamily 4-like N-terminal domain-containing protein</fullName>
    </recommendedName>
</protein>
<dbReference type="InterPro" id="IPR028098">
    <property type="entry name" value="Glyco_trans_4-like_N"/>
</dbReference>
<reference evidence="2 3" key="1">
    <citation type="submission" date="2018-06" db="EMBL/GenBank/DDBJ databases">
        <title>Carbapenemase-producing Acinetobacter spp. from environmental sources in an hospital from French Polynesia.</title>
        <authorList>
            <person name="Bonnin R.A."/>
            <person name="Levy M."/>
            <person name="Cuzon G."/>
            <person name="Dortet L."/>
            <person name="Naas T."/>
        </authorList>
    </citation>
    <scope>NUCLEOTIDE SEQUENCE [LARGE SCALE GENOMIC DNA]</scope>
    <source>
        <strain evidence="2 3">R10</strain>
    </source>
</reference>
<comment type="caution">
    <text evidence="2">The sequence shown here is derived from an EMBL/GenBank/DDBJ whole genome shotgun (WGS) entry which is preliminary data.</text>
</comment>
<evidence type="ECO:0000259" key="1">
    <source>
        <dbReference type="Pfam" id="PF13439"/>
    </source>
</evidence>
<feature type="non-terminal residue" evidence="2">
    <location>
        <position position="82"/>
    </location>
</feature>
<sequence>MKILFIIPDFSIGGVTTVVNNLVKELGKNNVETKVVTLFDGDGSNENISLRVNGLYSAIKAIFKLKKVIKEFKPDVIHTHTM</sequence>
<dbReference type="Pfam" id="PF13439">
    <property type="entry name" value="Glyco_transf_4"/>
    <property type="match status" value="1"/>
</dbReference>
<gene>
    <name evidence="2" type="ORF">DOL94_18930</name>
</gene>
<evidence type="ECO:0000313" key="2">
    <source>
        <dbReference type="EMBL" id="PZM07177.1"/>
    </source>
</evidence>
<proteinExistence type="predicted"/>
<dbReference type="AlphaFoldDB" id="A0A3F3MI69"/>
<organism evidence="2 3">
    <name type="scientific">Acinetobacter baumannii</name>
    <dbReference type="NCBI Taxonomy" id="470"/>
    <lineage>
        <taxon>Bacteria</taxon>
        <taxon>Pseudomonadati</taxon>
        <taxon>Pseudomonadota</taxon>
        <taxon>Gammaproteobacteria</taxon>
        <taxon>Moraxellales</taxon>
        <taxon>Moraxellaceae</taxon>
        <taxon>Acinetobacter</taxon>
        <taxon>Acinetobacter calcoaceticus/baumannii complex</taxon>
    </lineage>
</organism>
<accession>A0A3F3MI69</accession>
<dbReference type="GO" id="GO:0016757">
    <property type="term" value="F:glycosyltransferase activity"/>
    <property type="evidence" value="ECO:0007669"/>
    <property type="project" value="UniProtKB-ARBA"/>
</dbReference>